<gene>
    <name evidence="1" type="ORF">H2200_007713</name>
</gene>
<sequence length="318" mass="35290">MAARIGKSSARGIIVSFDALRTLYRFRAPLAVQYTNVARQCGFKGDIDAGRLSDSFKRAFKHYGSRYPNYGKSELDNPEVWWTGLVDQAFGEAVDEKDLPPDLGSSLYEHFSSGAAYELYADVGPFLEDMRRLRRQYPNPDDPMIILGVITNSDPRVRQVLESLGLRIGIQTEPEKSTSMRDAWNLHNDFDFLATSYEAGYEKPNPGIFRYARKLCMWMPRSRAEQQAGDSLNAFGGTPKPADAAHGHLGDLENFTLIHVGDEYAKDYQGAESAGFEALHLVRQGEGEVMSGVKTITSLDEVAAIIIKRAEESCGATS</sequence>
<dbReference type="InterPro" id="IPR036412">
    <property type="entry name" value="HAD-like_sf"/>
</dbReference>
<dbReference type="InterPro" id="IPR051828">
    <property type="entry name" value="HAD-like_hydrolase_domain"/>
</dbReference>
<reference evidence="1" key="1">
    <citation type="submission" date="2022-10" db="EMBL/GenBank/DDBJ databases">
        <title>Culturing micro-colonial fungi from biological soil crusts in the Mojave desert and describing Neophaeococcomyces mojavensis, and introducing the new genera and species Taxawa tesnikishii.</title>
        <authorList>
            <person name="Kurbessoian T."/>
            <person name="Stajich J.E."/>
        </authorList>
    </citation>
    <scope>NUCLEOTIDE SEQUENCE</scope>
    <source>
        <strain evidence="1">TK_41</strain>
    </source>
</reference>
<name>A0AA38X693_9EURO</name>
<protein>
    <recommendedName>
        <fullName evidence="3">Haloacid dehalogenase-like hydrolase</fullName>
    </recommendedName>
</protein>
<dbReference type="Gene3D" id="3.40.50.1000">
    <property type="entry name" value="HAD superfamily/HAD-like"/>
    <property type="match status" value="1"/>
</dbReference>
<evidence type="ECO:0000313" key="1">
    <source>
        <dbReference type="EMBL" id="KAJ9607635.1"/>
    </source>
</evidence>
<dbReference type="InterPro" id="IPR023214">
    <property type="entry name" value="HAD_sf"/>
</dbReference>
<dbReference type="PANTHER" id="PTHR46191">
    <property type="match status" value="1"/>
</dbReference>
<dbReference type="EMBL" id="JAPDRK010000011">
    <property type="protein sequence ID" value="KAJ9607635.1"/>
    <property type="molecule type" value="Genomic_DNA"/>
</dbReference>
<dbReference type="InterPro" id="IPR044924">
    <property type="entry name" value="HAD-SF_hydro_IA_REG-2-like_cap"/>
</dbReference>
<proteinExistence type="predicted"/>
<keyword evidence="2" id="KW-1185">Reference proteome</keyword>
<organism evidence="1 2">
    <name type="scientific">Cladophialophora chaetospira</name>
    <dbReference type="NCBI Taxonomy" id="386627"/>
    <lineage>
        <taxon>Eukaryota</taxon>
        <taxon>Fungi</taxon>
        <taxon>Dikarya</taxon>
        <taxon>Ascomycota</taxon>
        <taxon>Pezizomycotina</taxon>
        <taxon>Eurotiomycetes</taxon>
        <taxon>Chaetothyriomycetidae</taxon>
        <taxon>Chaetothyriales</taxon>
        <taxon>Herpotrichiellaceae</taxon>
        <taxon>Cladophialophora</taxon>
    </lineage>
</organism>
<dbReference type="Gene3D" id="1.10.150.720">
    <property type="entry name" value="Haloacid dehalogenase-like hydrolase"/>
    <property type="match status" value="1"/>
</dbReference>
<accession>A0AA38X693</accession>
<dbReference type="GO" id="GO:0005634">
    <property type="term" value="C:nucleus"/>
    <property type="evidence" value="ECO:0007669"/>
    <property type="project" value="TreeGrafter"/>
</dbReference>
<comment type="caution">
    <text evidence="1">The sequence shown here is derived from an EMBL/GenBank/DDBJ whole genome shotgun (WGS) entry which is preliminary data.</text>
</comment>
<dbReference type="AlphaFoldDB" id="A0AA38X693"/>
<dbReference type="PANTHER" id="PTHR46191:SF2">
    <property type="entry name" value="HALOACID DEHALOGENASE-LIKE HYDROLASE DOMAIN-CONTAINING PROTEIN 3"/>
    <property type="match status" value="1"/>
</dbReference>
<dbReference type="SUPFAM" id="SSF56784">
    <property type="entry name" value="HAD-like"/>
    <property type="match status" value="1"/>
</dbReference>
<evidence type="ECO:0008006" key="3">
    <source>
        <dbReference type="Google" id="ProtNLM"/>
    </source>
</evidence>
<dbReference type="Proteomes" id="UP001172673">
    <property type="component" value="Unassembled WGS sequence"/>
</dbReference>
<evidence type="ECO:0000313" key="2">
    <source>
        <dbReference type="Proteomes" id="UP001172673"/>
    </source>
</evidence>